<name>A0A8H6SY98_9AGAR</name>
<feature type="region of interest" description="Disordered" evidence="1">
    <location>
        <begin position="211"/>
        <end position="230"/>
    </location>
</feature>
<dbReference type="PANTHER" id="PTHR28027">
    <property type="entry name" value="TRANSCRIPTIONAL REGULATOR MIT1"/>
    <property type="match status" value="1"/>
</dbReference>
<dbReference type="InterPro" id="IPR018608">
    <property type="entry name" value="Gti1/Pac2"/>
</dbReference>
<comment type="caution">
    <text evidence="2">The sequence shown here is derived from an EMBL/GenBank/DDBJ whole genome shotgun (WGS) entry which is preliminary data.</text>
</comment>
<proteinExistence type="predicted"/>
<reference evidence="2" key="1">
    <citation type="submission" date="2020-05" db="EMBL/GenBank/DDBJ databases">
        <title>Mycena genomes resolve the evolution of fungal bioluminescence.</title>
        <authorList>
            <person name="Tsai I.J."/>
        </authorList>
    </citation>
    <scope>NUCLEOTIDE SEQUENCE</scope>
    <source>
        <strain evidence="2">171206Taipei</strain>
    </source>
</reference>
<evidence type="ECO:0000313" key="2">
    <source>
        <dbReference type="EMBL" id="KAF7307380.1"/>
    </source>
</evidence>
<dbReference type="GeneID" id="59344623"/>
<dbReference type="EMBL" id="JACAZF010000004">
    <property type="protein sequence ID" value="KAF7307380.1"/>
    <property type="molecule type" value="Genomic_DNA"/>
</dbReference>
<evidence type="ECO:0008006" key="4">
    <source>
        <dbReference type="Google" id="ProtNLM"/>
    </source>
</evidence>
<dbReference type="PANTHER" id="PTHR28027:SF2">
    <property type="entry name" value="TRANSCRIPTIONAL REGULATOR MIT1"/>
    <property type="match status" value="1"/>
</dbReference>
<protein>
    <recommendedName>
        <fullName evidence="4">Gti1/Pac2 family-domain-containing protein</fullName>
    </recommendedName>
</protein>
<dbReference type="RefSeq" id="XP_037222399.1">
    <property type="nucleotide sequence ID" value="XM_037362107.1"/>
</dbReference>
<dbReference type="AlphaFoldDB" id="A0A8H6SY98"/>
<dbReference type="OrthoDB" id="5572844at2759"/>
<dbReference type="Proteomes" id="UP000636479">
    <property type="component" value="Unassembled WGS sequence"/>
</dbReference>
<sequence>MDALKSGPCFGSVVTSLDACAIIQQAVERRVPRILQRPTKRQLKSWLKSGAIFVFSPGESGIKRWTDGLAWSGSRAVGNFLVYHELEGYDSNNQGRQAVGNDDQSPKENLKLGGLIKKVFAINVEEVEYRVVSYYTVSDRLGGPLSTPYYSTMSHSLVDSMEFRLFDFAQLRAKIALENGKPSLRSNSELFGVESGLDPWHGTLCGSPYMINGQAEPAEPAPPSRGTQDPTVVLEHPRAKELAKSIIPRQLPLYIQSHNAIAE</sequence>
<evidence type="ECO:0000313" key="3">
    <source>
        <dbReference type="Proteomes" id="UP000636479"/>
    </source>
</evidence>
<gene>
    <name evidence="2" type="ORF">MIND_00532100</name>
</gene>
<organism evidence="2 3">
    <name type="scientific">Mycena indigotica</name>
    <dbReference type="NCBI Taxonomy" id="2126181"/>
    <lineage>
        <taxon>Eukaryota</taxon>
        <taxon>Fungi</taxon>
        <taxon>Dikarya</taxon>
        <taxon>Basidiomycota</taxon>
        <taxon>Agaricomycotina</taxon>
        <taxon>Agaricomycetes</taxon>
        <taxon>Agaricomycetidae</taxon>
        <taxon>Agaricales</taxon>
        <taxon>Marasmiineae</taxon>
        <taxon>Mycenaceae</taxon>
        <taxon>Mycena</taxon>
    </lineage>
</organism>
<dbReference type="GO" id="GO:0003677">
    <property type="term" value="F:DNA binding"/>
    <property type="evidence" value="ECO:0007669"/>
    <property type="project" value="TreeGrafter"/>
</dbReference>
<accession>A0A8H6SY98</accession>
<evidence type="ECO:0000256" key="1">
    <source>
        <dbReference type="SAM" id="MobiDB-lite"/>
    </source>
</evidence>
<keyword evidence="3" id="KW-1185">Reference proteome</keyword>
<dbReference type="Pfam" id="PF09729">
    <property type="entry name" value="Gti1_Pac2"/>
    <property type="match status" value="1"/>
</dbReference>